<feature type="transmembrane region" description="Helical" evidence="10">
    <location>
        <begin position="375"/>
        <end position="396"/>
    </location>
</feature>
<evidence type="ECO:0000259" key="11">
    <source>
        <dbReference type="PROSITE" id="PS50850"/>
    </source>
</evidence>
<organism evidence="13 14">
    <name type="scientific">Schizothecium vesticola</name>
    <dbReference type="NCBI Taxonomy" id="314040"/>
    <lineage>
        <taxon>Eukaryota</taxon>
        <taxon>Fungi</taxon>
        <taxon>Dikarya</taxon>
        <taxon>Ascomycota</taxon>
        <taxon>Pezizomycotina</taxon>
        <taxon>Sordariomycetes</taxon>
        <taxon>Sordariomycetidae</taxon>
        <taxon>Sordariales</taxon>
        <taxon>Schizotheciaceae</taxon>
        <taxon>Schizothecium</taxon>
    </lineage>
</organism>
<evidence type="ECO:0000256" key="7">
    <source>
        <dbReference type="ARBA" id="ARBA00022989"/>
    </source>
</evidence>
<dbReference type="FunFam" id="1.20.1250.20:FF:000180">
    <property type="entry name" value="MFS monosaccharide transporter"/>
    <property type="match status" value="1"/>
</dbReference>
<dbReference type="Gene3D" id="3.40.50.300">
    <property type="entry name" value="P-loop containing nucleotide triphosphate hydrolases"/>
    <property type="match status" value="2"/>
</dbReference>
<protein>
    <submittedName>
        <fullName evidence="13">Transporter protein</fullName>
    </submittedName>
</protein>
<dbReference type="SMART" id="SM00382">
    <property type="entry name" value="AAA"/>
    <property type="match status" value="1"/>
</dbReference>
<feature type="transmembrane region" description="Helical" evidence="10">
    <location>
        <begin position="27"/>
        <end position="45"/>
    </location>
</feature>
<dbReference type="Gene3D" id="1.20.1250.20">
    <property type="entry name" value="MFS general substrate transporter like domains"/>
    <property type="match status" value="1"/>
</dbReference>
<evidence type="ECO:0000256" key="3">
    <source>
        <dbReference type="ARBA" id="ARBA00022448"/>
    </source>
</evidence>
<accession>A0AA40ER38</accession>
<keyword evidence="4 10" id="KW-0812">Transmembrane</keyword>
<dbReference type="EMBL" id="JAUKUD010000005">
    <property type="protein sequence ID" value="KAK0743933.1"/>
    <property type="molecule type" value="Genomic_DNA"/>
</dbReference>
<keyword evidence="6" id="KW-0067">ATP-binding</keyword>
<dbReference type="InterPro" id="IPR032781">
    <property type="entry name" value="ABC_tran_Xtn"/>
</dbReference>
<dbReference type="PANTHER" id="PTHR48022:SF61">
    <property type="entry name" value="HIGH AFFINITY GLUCOSE TRANSPORTER RGT2"/>
    <property type="match status" value="1"/>
</dbReference>
<feature type="region of interest" description="Disordered" evidence="9">
    <location>
        <begin position="1158"/>
        <end position="1183"/>
    </location>
</feature>
<feature type="compositionally biased region" description="Acidic residues" evidence="9">
    <location>
        <begin position="1160"/>
        <end position="1178"/>
    </location>
</feature>
<evidence type="ECO:0000256" key="10">
    <source>
        <dbReference type="SAM" id="Phobius"/>
    </source>
</evidence>
<dbReference type="Pfam" id="PF00083">
    <property type="entry name" value="Sugar_tr"/>
    <property type="match status" value="1"/>
</dbReference>
<keyword evidence="3" id="KW-0813">Transport</keyword>
<evidence type="ECO:0000256" key="2">
    <source>
        <dbReference type="ARBA" id="ARBA00010992"/>
    </source>
</evidence>
<dbReference type="Pfam" id="PF00005">
    <property type="entry name" value="ABC_tran"/>
    <property type="match status" value="2"/>
</dbReference>
<evidence type="ECO:0000313" key="14">
    <source>
        <dbReference type="Proteomes" id="UP001172155"/>
    </source>
</evidence>
<dbReference type="InterPro" id="IPR036259">
    <property type="entry name" value="MFS_trans_sf"/>
</dbReference>
<keyword evidence="5" id="KW-0547">Nucleotide-binding</keyword>
<feature type="transmembrane region" description="Helical" evidence="10">
    <location>
        <begin position="461"/>
        <end position="477"/>
    </location>
</feature>
<dbReference type="PANTHER" id="PTHR48022">
    <property type="entry name" value="PLASTIDIC GLUCOSE TRANSPORTER 4"/>
    <property type="match status" value="1"/>
</dbReference>
<feature type="transmembrane region" description="Helical" evidence="10">
    <location>
        <begin position="310"/>
        <end position="332"/>
    </location>
</feature>
<dbReference type="PROSITE" id="PS00216">
    <property type="entry name" value="SUGAR_TRANSPORT_1"/>
    <property type="match status" value="2"/>
</dbReference>
<dbReference type="InterPro" id="IPR027417">
    <property type="entry name" value="P-loop_NTPase"/>
</dbReference>
<sequence length="1205" mass="131977">MGMGGVVGFVPIQGTADLSRIEAPVTFKAYLLCAFAAFGGVFFGYDTGWMSGVLGMPYFISMYTGFPYDYEAGKPIGMDVRDFVLPASKQSLMTSILSCGTFFGALIGGDLADFVGRRPTIIYGCLIFCVGCVLQVSSTNQEALFVMGRLVAGLGVGFISAVIILYMSEIAPRKVRGALVAGYQFCITLGILLANCVVFSTQKRNDTGSYRIPIAVQFLWALILGVGLYLLPESPRYHVQKGKLDLAAKALAVVRGQPVDSEYIKDELAEVVANHEYEMQMIPQTSYLGSWMALFQGSLRRGNSNVRRTLLGVGMQMMQQLTGVNFIFYFGTVFFRQLEHVPDPFFISLVSTLVNVASTPLSFWSVERFGRRPLLIWGAVGMIAAQFIVAVIGVATGQDNYHGRVGDNANDAAVKAMIAFICINIFFFATTWGPVGWVIVGESFPLPIRSRGVGISTASNWFWNCIIATVTPFLVGQDADSAKLGARVFFVWGSLCFVSLAFAYFLVPEMKGLTLEQIDHMLEETSPRESAGHRALDTMTSMAAESVSTILVSCKQTRFHIETPNYRELDIEGLNITVTSGDTPSAKGKGKAKATEGTEILNNATLRLKAGSRYAVVGRNGSGKSTLLKAIAEKLIPGIPEQTRVSILQQTDANDGNTQGSALKSSDAATQEPTVLEDVIDKATAKSELEQEINALSAGVNADAFGTVRALRKLRHERMQKRLFILDKDARLRSGARGLQARKALKQFEKEVAESAVLIEQTEDDIPPETLQTEIQEAADLLADLQLQVEPSRLADIESQAKKILTGLGFTDAYMARPARSLSGGWRMRSALATALLQETDILILDEPTNFLDLLGIIWLQRYLTTLTTTSPTPPTLLLVSHDRDFISLCTDLLLLQDHSLVYFHGDLATYEAAQSERHQHLTKLLSAQDKQRAHMQATITQNLAAARRRPDDQAALRQAKSRQKRLDDRLSGIQTSARGGRFKLNRDLAGYHTSQRSAIDLPPPPPPSTLLRLLTDPDDRAGGVTRHPRLRMGYYAQHAVSELHALGVAEAELTALALLMREARGELDEGEVRGLLGSLGLPGRLASDVPVRKLSGGQLVRCELARVLWRRPHCLVLDEVTTHLDYETVQALRGALRDWEGAVVVVSHDRWFARGVVEGEGDEGEEEEGEEEEDEEGERGRRVVGGVAEFERGVERRVAKLLGG</sequence>
<comment type="similarity">
    <text evidence="2">Belongs to the major facilitator superfamily. Sugar transporter (TC 2.A.1.1) family.</text>
</comment>
<comment type="caution">
    <text evidence="13">The sequence shown here is derived from an EMBL/GenBank/DDBJ whole genome shotgun (WGS) entry which is preliminary data.</text>
</comment>
<comment type="subcellular location">
    <subcellularLocation>
        <location evidence="1">Membrane</location>
        <topology evidence="1">Multi-pass membrane protein</topology>
    </subcellularLocation>
</comment>
<dbReference type="SUPFAM" id="SSF103473">
    <property type="entry name" value="MFS general substrate transporter"/>
    <property type="match status" value="1"/>
</dbReference>
<evidence type="ECO:0000256" key="1">
    <source>
        <dbReference type="ARBA" id="ARBA00004141"/>
    </source>
</evidence>
<feature type="domain" description="Major facilitator superfamily (MFS) profile" evidence="11">
    <location>
        <begin position="32"/>
        <end position="511"/>
    </location>
</feature>
<dbReference type="SUPFAM" id="SSF52540">
    <property type="entry name" value="P-loop containing nucleoside triphosphate hydrolases"/>
    <property type="match status" value="2"/>
</dbReference>
<feature type="transmembrane region" description="Helical" evidence="10">
    <location>
        <begin position="143"/>
        <end position="166"/>
    </location>
</feature>
<dbReference type="PROSITE" id="PS00217">
    <property type="entry name" value="SUGAR_TRANSPORT_2"/>
    <property type="match status" value="1"/>
</dbReference>
<evidence type="ECO:0000256" key="8">
    <source>
        <dbReference type="ARBA" id="ARBA00023136"/>
    </source>
</evidence>
<dbReference type="Pfam" id="PF12848">
    <property type="entry name" value="ABC_tran_Xtn"/>
    <property type="match status" value="1"/>
</dbReference>
<dbReference type="AlphaFoldDB" id="A0AA40ER38"/>
<dbReference type="InterPro" id="IPR020846">
    <property type="entry name" value="MFS_dom"/>
</dbReference>
<dbReference type="GO" id="GO:0005351">
    <property type="term" value="F:carbohydrate:proton symporter activity"/>
    <property type="evidence" value="ECO:0007669"/>
    <property type="project" value="TreeGrafter"/>
</dbReference>
<evidence type="ECO:0000256" key="4">
    <source>
        <dbReference type="ARBA" id="ARBA00022692"/>
    </source>
</evidence>
<dbReference type="InterPro" id="IPR003663">
    <property type="entry name" value="Sugar/inositol_transpt"/>
</dbReference>
<feature type="transmembrane region" description="Helical" evidence="10">
    <location>
        <begin position="90"/>
        <end position="108"/>
    </location>
</feature>
<proteinExistence type="inferred from homology"/>
<name>A0AA40ER38_9PEZI</name>
<feature type="transmembrane region" description="Helical" evidence="10">
    <location>
        <begin position="489"/>
        <end position="507"/>
    </location>
</feature>
<dbReference type="Proteomes" id="UP001172155">
    <property type="component" value="Unassembled WGS sequence"/>
</dbReference>
<evidence type="ECO:0000256" key="6">
    <source>
        <dbReference type="ARBA" id="ARBA00022840"/>
    </source>
</evidence>
<feature type="transmembrane region" description="Helical" evidence="10">
    <location>
        <begin position="178"/>
        <end position="200"/>
    </location>
</feature>
<dbReference type="GO" id="GO:0016020">
    <property type="term" value="C:membrane"/>
    <property type="evidence" value="ECO:0007669"/>
    <property type="project" value="UniProtKB-SubCell"/>
</dbReference>
<dbReference type="GO" id="GO:0005524">
    <property type="term" value="F:ATP binding"/>
    <property type="evidence" value="ECO:0007669"/>
    <property type="project" value="UniProtKB-KW"/>
</dbReference>
<dbReference type="GO" id="GO:0016887">
    <property type="term" value="F:ATP hydrolysis activity"/>
    <property type="evidence" value="ECO:0007669"/>
    <property type="project" value="InterPro"/>
</dbReference>
<dbReference type="InterPro" id="IPR003439">
    <property type="entry name" value="ABC_transporter-like_ATP-bd"/>
</dbReference>
<feature type="transmembrane region" description="Helical" evidence="10">
    <location>
        <begin position="416"/>
        <end position="440"/>
    </location>
</feature>
<dbReference type="PROSITE" id="PS50850">
    <property type="entry name" value="MFS"/>
    <property type="match status" value="1"/>
</dbReference>
<dbReference type="NCBIfam" id="TIGR00879">
    <property type="entry name" value="SP"/>
    <property type="match status" value="1"/>
</dbReference>
<dbReference type="InterPro" id="IPR003593">
    <property type="entry name" value="AAA+_ATPase"/>
</dbReference>
<feature type="transmembrane region" description="Helical" evidence="10">
    <location>
        <begin position="344"/>
        <end position="363"/>
    </location>
</feature>
<keyword evidence="8 10" id="KW-0472">Membrane</keyword>
<dbReference type="InterPro" id="IPR005829">
    <property type="entry name" value="Sugar_transporter_CS"/>
</dbReference>
<gene>
    <name evidence="13" type="ORF">B0T18DRAFT_481926</name>
</gene>
<evidence type="ECO:0000256" key="5">
    <source>
        <dbReference type="ARBA" id="ARBA00022741"/>
    </source>
</evidence>
<evidence type="ECO:0000313" key="13">
    <source>
        <dbReference type="EMBL" id="KAK0743933.1"/>
    </source>
</evidence>
<reference evidence="13" key="1">
    <citation type="submission" date="2023-06" db="EMBL/GenBank/DDBJ databases">
        <title>Genome-scale phylogeny and comparative genomics of the fungal order Sordariales.</title>
        <authorList>
            <consortium name="Lawrence Berkeley National Laboratory"/>
            <person name="Hensen N."/>
            <person name="Bonometti L."/>
            <person name="Westerberg I."/>
            <person name="Brannstrom I.O."/>
            <person name="Guillou S."/>
            <person name="Cros-Aarteil S."/>
            <person name="Calhoun S."/>
            <person name="Haridas S."/>
            <person name="Kuo A."/>
            <person name="Mondo S."/>
            <person name="Pangilinan J."/>
            <person name="Riley R."/>
            <person name="LaButti K."/>
            <person name="Andreopoulos B."/>
            <person name="Lipzen A."/>
            <person name="Chen C."/>
            <person name="Yanf M."/>
            <person name="Daum C."/>
            <person name="Ng V."/>
            <person name="Clum A."/>
            <person name="Steindorff A."/>
            <person name="Ohm R."/>
            <person name="Martin F."/>
            <person name="Silar P."/>
            <person name="Natvig D."/>
            <person name="Lalanne C."/>
            <person name="Gautier V."/>
            <person name="Ament-velasquez S.L."/>
            <person name="Kruys A."/>
            <person name="Hutchinson M.I."/>
            <person name="Powell A.J."/>
            <person name="Barry K."/>
            <person name="Miller A.N."/>
            <person name="Grigoriev I.V."/>
            <person name="Debuchy R."/>
            <person name="Gladieux P."/>
            <person name="Thoren M.H."/>
            <person name="Johannesson H."/>
        </authorList>
    </citation>
    <scope>NUCLEOTIDE SEQUENCE</scope>
    <source>
        <strain evidence="13">SMH3187-1</strain>
    </source>
</reference>
<keyword evidence="7 10" id="KW-1133">Transmembrane helix</keyword>
<dbReference type="InterPro" id="IPR050360">
    <property type="entry name" value="MFS_Sugar_Transporters"/>
</dbReference>
<feature type="transmembrane region" description="Helical" evidence="10">
    <location>
        <begin position="52"/>
        <end position="70"/>
    </location>
</feature>
<dbReference type="PROSITE" id="PS50893">
    <property type="entry name" value="ABC_TRANSPORTER_2"/>
    <property type="match status" value="1"/>
</dbReference>
<dbReference type="CDD" id="cd17356">
    <property type="entry name" value="MFS_HXT"/>
    <property type="match status" value="1"/>
</dbReference>
<feature type="domain" description="ABC transporter" evidence="12">
    <location>
        <begin position="586"/>
        <end position="930"/>
    </location>
</feature>
<feature type="region of interest" description="Disordered" evidence="9">
    <location>
        <begin position="946"/>
        <end position="973"/>
    </location>
</feature>
<dbReference type="PRINTS" id="PR00171">
    <property type="entry name" value="SUGRTRNSPORT"/>
</dbReference>
<feature type="transmembrane region" description="Helical" evidence="10">
    <location>
        <begin position="212"/>
        <end position="231"/>
    </location>
</feature>
<dbReference type="InterPro" id="IPR005828">
    <property type="entry name" value="MFS_sugar_transport-like"/>
</dbReference>
<feature type="transmembrane region" description="Helical" evidence="10">
    <location>
        <begin position="120"/>
        <end position="137"/>
    </location>
</feature>
<keyword evidence="14" id="KW-1185">Reference proteome</keyword>
<evidence type="ECO:0000259" key="12">
    <source>
        <dbReference type="PROSITE" id="PS50893"/>
    </source>
</evidence>
<evidence type="ECO:0000256" key="9">
    <source>
        <dbReference type="SAM" id="MobiDB-lite"/>
    </source>
</evidence>